<evidence type="ECO:0008006" key="2">
    <source>
        <dbReference type="Google" id="ProtNLM"/>
    </source>
</evidence>
<reference evidence="1" key="1">
    <citation type="journal article" date="2015" name="Nature">
        <title>Complex archaea that bridge the gap between prokaryotes and eukaryotes.</title>
        <authorList>
            <person name="Spang A."/>
            <person name="Saw J.H."/>
            <person name="Jorgensen S.L."/>
            <person name="Zaremba-Niedzwiedzka K."/>
            <person name="Martijn J."/>
            <person name="Lind A.E."/>
            <person name="van Eijk R."/>
            <person name="Schleper C."/>
            <person name="Guy L."/>
            <person name="Ettema T.J."/>
        </authorList>
    </citation>
    <scope>NUCLEOTIDE SEQUENCE</scope>
</reference>
<accession>A0A0F9JDB6</accession>
<name>A0A0F9JDB6_9ZZZZ</name>
<protein>
    <recommendedName>
        <fullName evidence="2">VRR-NUC domain-containing protein</fullName>
    </recommendedName>
</protein>
<evidence type="ECO:0000313" key="1">
    <source>
        <dbReference type="EMBL" id="KKM67759.1"/>
    </source>
</evidence>
<gene>
    <name evidence="1" type="ORF">LCGC14_1467870</name>
</gene>
<dbReference type="EMBL" id="LAZR01010292">
    <property type="protein sequence ID" value="KKM67759.1"/>
    <property type="molecule type" value="Genomic_DNA"/>
</dbReference>
<proteinExistence type="predicted"/>
<dbReference type="AlphaFoldDB" id="A0A0F9JDB6"/>
<organism evidence="1">
    <name type="scientific">marine sediment metagenome</name>
    <dbReference type="NCBI Taxonomy" id="412755"/>
    <lineage>
        <taxon>unclassified sequences</taxon>
        <taxon>metagenomes</taxon>
        <taxon>ecological metagenomes</taxon>
    </lineage>
</organism>
<sequence>MRHRPARTDDNQPQIVKELRKIPGFSVAITAAVGNGFVDIVVGHRGINGMYEIKDPAKEPARRKLTPAEKDFHRDWHGQVAVAETTVAIVTDMRAMANRRAA</sequence>
<comment type="caution">
    <text evidence="1">The sequence shown here is derived from an EMBL/GenBank/DDBJ whole genome shotgun (WGS) entry which is preliminary data.</text>
</comment>